<dbReference type="OrthoDB" id="7959497at2"/>
<evidence type="ECO:0000313" key="3">
    <source>
        <dbReference type="Proteomes" id="UP000256845"/>
    </source>
</evidence>
<proteinExistence type="predicted"/>
<dbReference type="EMBL" id="QRDW01000001">
    <property type="protein sequence ID" value="RED53635.1"/>
    <property type="molecule type" value="Genomic_DNA"/>
</dbReference>
<accession>A0A3D9HW42</accession>
<keyword evidence="3" id="KW-1185">Reference proteome</keyword>
<keyword evidence="1" id="KW-1133">Transmembrane helix</keyword>
<reference evidence="2 3" key="1">
    <citation type="submission" date="2018-07" db="EMBL/GenBank/DDBJ databases">
        <title>Genomic Encyclopedia of Type Strains, Phase III (KMG-III): the genomes of soil and plant-associated and newly described type strains.</title>
        <authorList>
            <person name="Whitman W."/>
        </authorList>
    </citation>
    <scope>NUCLEOTIDE SEQUENCE [LARGE SCALE GENOMIC DNA]</scope>
    <source>
        <strain evidence="2 3">CECT 8488</strain>
    </source>
</reference>
<name>A0A3D9HW42_9PROT</name>
<gene>
    <name evidence="2" type="ORF">DFP90_101427</name>
</gene>
<protein>
    <submittedName>
        <fullName evidence="2">Uncharacterized protein</fullName>
    </submittedName>
</protein>
<feature type="transmembrane region" description="Helical" evidence="1">
    <location>
        <begin position="6"/>
        <end position="27"/>
    </location>
</feature>
<keyword evidence="1" id="KW-0812">Transmembrane</keyword>
<keyword evidence="1" id="KW-0472">Membrane</keyword>
<comment type="caution">
    <text evidence="2">The sequence shown here is derived from an EMBL/GenBank/DDBJ whole genome shotgun (WGS) entry which is preliminary data.</text>
</comment>
<dbReference type="AlphaFoldDB" id="A0A3D9HW42"/>
<evidence type="ECO:0000313" key="2">
    <source>
        <dbReference type="EMBL" id="RED53635.1"/>
    </source>
</evidence>
<dbReference type="RefSeq" id="WP_147300909.1">
    <property type="nucleotide sequence ID" value="NZ_QRDW01000001.1"/>
</dbReference>
<dbReference type="Proteomes" id="UP000256845">
    <property type="component" value="Unassembled WGS sequence"/>
</dbReference>
<evidence type="ECO:0000256" key="1">
    <source>
        <dbReference type="SAM" id="Phobius"/>
    </source>
</evidence>
<organism evidence="2 3">
    <name type="scientific">Aestuariispira insulae</name>
    <dbReference type="NCBI Taxonomy" id="1461337"/>
    <lineage>
        <taxon>Bacteria</taxon>
        <taxon>Pseudomonadati</taxon>
        <taxon>Pseudomonadota</taxon>
        <taxon>Alphaproteobacteria</taxon>
        <taxon>Rhodospirillales</taxon>
        <taxon>Kiloniellaceae</taxon>
        <taxon>Aestuariispira</taxon>
    </lineage>
</organism>
<sequence>MQGLKALVIFMGVLIVAGTTALAILMVKKFNRMGEEETPAVVMQEAGDIPTPSVQVSGPGGHFGDVTEKLPAGSRVLSTHVSGALLLVRYQSADGEAILVFDMEAGKKRGVLTLQAQP</sequence>